<sequence length="214" mass="24101">MSGFGVTKGEDVKMPREKKYNLETQRGKIPTASMLLASTRTTEVKKPKCIFCNGKHVSSDSFNAQNLTLEEKQKIVRDKNCCFACLLPGHSVRKCCKFLKCPGCSKKHATLMCDQLQALKNTNQKEEENPSGNDVNLSNLNPNPKVFLQTFKSKLLSSDKEEAVRVLCDTGSQKLYILKNIAEEMKYPVSRQETIKHPCLVVFLLRNISITVIE</sequence>
<dbReference type="EMBL" id="BGPR01011182">
    <property type="protein sequence ID" value="GBN50018.1"/>
    <property type="molecule type" value="Genomic_DNA"/>
</dbReference>
<accession>A0A4Y2PDD1</accession>
<dbReference type="PANTHER" id="PTHR47331:SF5">
    <property type="entry name" value="RIBONUCLEASE H"/>
    <property type="match status" value="1"/>
</dbReference>
<evidence type="ECO:0008006" key="3">
    <source>
        <dbReference type="Google" id="ProtNLM"/>
    </source>
</evidence>
<gene>
    <name evidence="1" type="ORF">AVEN_95575_1</name>
</gene>
<evidence type="ECO:0000313" key="1">
    <source>
        <dbReference type="EMBL" id="GBN50018.1"/>
    </source>
</evidence>
<keyword evidence="2" id="KW-1185">Reference proteome</keyword>
<dbReference type="Proteomes" id="UP000499080">
    <property type="component" value="Unassembled WGS sequence"/>
</dbReference>
<name>A0A4Y2PDD1_ARAVE</name>
<comment type="caution">
    <text evidence="1">The sequence shown here is derived from an EMBL/GenBank/DDBJ whole genome shotgun (WGS) entry which is preliminary data.</text>
</comment>
<reference evidence="1 2" key="1">
    <citation type="journal article" date="2019" name="Sci. Rep.">
        <title>Orb-weaving spider Araneus ventricosus genome elucidates the spidroin gene catalogue.</title>
        <authorList>
            <person name="Kono N."/>
            <person name="Nakamura H."/>
            <person name="Ohtoshi R."/>
            <person name="Moran D.A.P."/>
            <person name="Shinohara A."/>
            <person name="Yoshida Y."/>
            <person name="Fujiwara M."/>
            <person name="Mori M."/>
            <person name="Tomita M."/>
            <person name="Arakawa K."/>
        </authorList>
    </citation>
    <scope>NUCLEOTIDE SEQUENCE [LARGE SCALE GENOMIC DNA]</scope>
</reference>
<organism evidence="1 2">
    <name type="scientific">Araneus ventricosus</name>
    <name type="common">Orbweaver spider</name>
    <name type="synonym">Epeira ventricosa</name>
    <dbReference type="NCBI Taxonomy" id="182803"/>
    <lineage>
        <taxon>Eukaryota</taxon>
        <taxon>Metazoa</taxon>
        <taxon>Ecdysozoa</taxon>
        <taxon>Arthropoda</taxon>
        <taxon>Chelicerata</taxon>
        <taxon>Arachnida</taxon>
        <taxon>Araneae</taxon>
        <taxon>Araneomorphae</taxon>
        <taxon>Entelegynae</taxon>
        <taxon>Araneoidea</taxon>
        <taxon>Araneidae</taxon>
        <taxon>Araneus</taxon>
    </lineage>
</organism>
<dbReference type="AlphaFoldDB" id="A0A4Y2PDD1"/>
<protein>
    <recommendedName>
        <fullName evidence="3">Peptidase aspartic putative domain-containing protein</fullName>
    </recommendedName>
</protein>
<dbReference type="PANTHER" id="PTHR47331">
    <property type="entry name" value="PHD-TYPE DOMAIN-CONTAINING PROTEIN"/>
    <property type="match status" value="1"/>
</dbReference>
<proteinExistence type="predicted"/>
<evidence type="ECO:0000313" key="2">
    <source>
        <dbReference type="Proteomes" id="UP000499080"/>
    </source>
</evidence>